<dbReference type="EMBL" id="DACSWI010000021">
    <property type="protein sequence ID" value="HAT3811070.1"/>
    <property type="molecule type" value="Genomic_DNA"/>
</dbReference>
<proteinExistence type="predicted"/>
<sequence>MEFMINGNTYRAGKLDAFQQQDLAFALVPAFGAVAPLLKDILPASAGGDKDNAGDDEIAEIRKAKLMDSLPVILPALTTAVRSLDKKSRKEINDICLDVVTRQTGNQWSKIYSGGVLMYDDINGIELLQIAGYVIKDSLGSFFPAPPENDAQA</sequence>
<protein>
    <recommendedName>
        <fullName evidence="3">Bacteriophage protein</fullName>
    </recommendedName>
</protein>
<comment type="caution">
    <text evidence="1">The sequence shown here is derived from an EMBL/GenBank/DDBJ whole genome shotgun (WGS) entry which is preliminary data.</text>
</comment>
<dbReference type="RefSeq" id="WP_262864063.1">
    <property type="nucleotide sequence ID" value="NZ_JAHTVY010000028.1"/>
</dbReference>
<dbReference type="Proteomes" id="UP000865968">
    <property type="component" value="Unassembled WGS sequence"/>
</dbReference>
<evidence type="ECO:0000313" key="2">
    <source>
        <dbReference type="Proteomes" id="UP000865968"/>
    </source>
</evidence>
<dbReference type="Pfam" id="PF21822">
    <property type="entry name" value="Phage_TAC_15"/>
    <property type="match status" value="1"/>
</dbReference>
<gene>
    <name evidence="1" type="ORF">I8608_003991</name>
</gene>
<accession>A0AAN5MKX5</accession>
<evidence type="ECO:0008006" key="3">
    <source>
        <dbReference type="Google" id="ProtNLM"/>
    </source>
</evidence>
<dbReference type="InterPro" id="IPR049156">
    <property type="entry name" value="Phage_chap_TAC_15-like"/>
</dbReference>
<dbReference type="AlphaFoldDB" id="A0AAN5MKX5"/>
<name>A0AAN5MKX5_MORMO</name>
<evidence type="ECO:0000313" key="1">
    <source>
        <dbReference type="EMBL" id="HAT3811070.1"/>
    </source>
</evidence>
<organism evidence="1 2">
    <name type="scientific">Morganella morganii</name>
    <name type="common">Proteus morganii</name>
    <dbReference type="NCBI Taxonomy" id="582"/>
    <lineage>
        <taxon>Bacteria</taxon>
        <taxon>Pseudomonadati</taxon>
        <taxon>Pseudomonadota</taxon>
        <taxon>Gammaproteobacteria</taxon>
        <taxon>Enterobacterales</taxon>
        <taxon>Morganellaceae</taxon>
        <taxon>Morganella</taxon>
    </lineage>
</organism>
<reference evidence="1" key="1">
    <citation type="journal article" date="2018" name="Genome Biol.">
        <title>SKESA: strategic k-mer extension for scrupulous assemblies.</title>
        <authorList>
            <person name="Souvorov A."/>
            <person name="Agarwala R."/>
            <person name="Lipman D.J."/>
        </authorList>
    </citation>
    <scope>NUCLEOTIDE SEQUENCE</scope>
    <source>
        <strain evidence="1">Morganella morganii ARLG-3209</strain>
    </source>
</reference>
<reference evidence="1" key="2">
    <citation type="submission" date="2020-10" db="EMBL/GenBank/DDBJ databases">
        <authorList>
            <consortium name="NCBI Pathogen Detection Project"/>
        </authorList>
    </citation>
    <scope>NUCLEOTIDE SEQUENCE</scope>
    <source>
        <strain evidence="1">Morganella morganii ARLG-3209</strain>
    </source>
</reference>